<accession>B1YWQ0</accession>
<organism evidence="2 3">
    <name type="scientific">Burkholderia ambifaria (strain MC40-6)</name>
    <dbReference type="NCBI Taxonomy" id="398577"/>
    <lineage>
        <taxon>Bacteria</taxon>
        <taxon>Pseudomonadati</taxon>
        <taxon>Pseudomonadota</taxon>
        <taxon>Betaproteobacteria</taxon>
        <taxon>Burkholderiales</taxon>
        <taxon>Burkholderiaceae</taxon>
        <taxon>Burkholderia</taxon>
        <taxon>Burkholderia cepacia complex</taxon>
    </lineage>
</organism>
<proteinExistence type="predicted"/>
<protein>
    <submittedName>
        <fullName evidence="2">Uncharacterized protein</fullName>
    </submittedName>
</protein>
<gene>
    <name evidence="2" type="ordered locus">BamMC406_4299</name>
</gene>
<dbReference type="Proteomes" id="UP000001680">
    <property type="component" value="Chromosome 2"/>
</dbReference>
<feature type="compositionally biased region" description="Polar residues" evidence="1">
    <location>
        <begin position="21"/>
        <end position="31"/>
    </location>
</feature>
<name>B1YWQ0_BURA4</name>
<feature type="compositionally biased region" description="Basic and acidic residues" evidence="1">
    <location>
        <begin position="52"/>
        <end position="67"/>
    </location>
</feature>
<evidence type="ECO:0000313" key="3">
    <source>
        <dbReference type="Proteomes" id="UP000001680"/>
    </source>
</evidence>
<feature type="region of interest" description="Disordered" evidence="1">
    <location>
        <begin position="1"/>
        <end position="105"/>
    </location>
</feature>
<dbReference type="AlphaFoldDB" id="B1YWQ0"/>
<dbReference type="KEGG" id="bac:BamMC406_4299"/>
<dbReference type="HOGENOM" id="CLU_1105478_0_0_4"/>
<reference evidence="3" key="1">
    <citation type="submission" date="2008-04" db="EMBL/GenBank/DDBJ databases">
        <title>Complete sequence of chromosome 2 of Burkholderia ambifaria MC40-6.</title>
        <authorList>
            <person name="Copeland A."/>
            <person name="Lucas S."/>
            <person name="Lapidus A."/>
            <person name="Glavina del Rio T."/>
            <person name="Dalin E."/>
            <person name="Tice H."/>
            <person name="Pitluck S."/>
            <person name="Chain P."/>
            <person name="Malfatti S."/>
            <person name="Shin M."/>
            <person name="Vergez L."/>
            <person name="Lang D."/>
            <person name="Schmutz J."/>
            <person name="Larimer F."/>
            <person name="Land M."/>
            <person name="Hauser L."/>
            <person name="Kyrpides N."/>
            <person name="Lykidis A."/>
            <person name="Ramette A."/>
            <person name="Konstantinidis K."/>
            <person name="Tiedje J."/>
            <person name="Richardson P."/>
        </authorList>
    </citation>
    <scope>NUCLEOTIDE SEQUENCE [LARGE SCALE GENOMIC DNA]</scope>
    <source>
        <strain evidence="3">MC40-6</strain>
    </source>
</reference>
<evidence type="ECO:0000313" key="2">
    <source>
        <dbReference type="EMBL" id="ACB66762.1"/>
    </source>
</evidence>
<sequence>MKFPKLGLNSCTNVENHEDSPTSQAQSSRHQGSAPVAMHVSPALADLPRLSPEQRARVGDVYRENRMYHGTSEPSKQSIRQKGFSANRKTTGATAKSFGEDDAAESSDKFFKNARRYNYLTTNHGIASQYALLATDTEKPAIVRALHKLTENDPDAMSAGMAAYSDSYRTKSDISSKYILGPSRQPASEQEAKVFQKLLKKHDLEVSVEHAGLLLRGEQTDSEDEVEKTAVRSLPEERAVLKAQIARNKND</sequence>
<evidence type="ECO:0000256" key="1">
    <source>
        <dbReference type="SAM" id="MobiDB-lite"/>
    </source>
</evidence>
<dbReference type="RefSeq" id="WP_012366083.1">
    <property type="nucleotide sequence ID" value="NC_010552.1"/>
</dbReference>
<dbReference type="EMBL" id="CP001026">
    <property type="protein sequence ID" value="ACB66762.1"/>
    <property type="molecule type" value="Genomic_DNA"/>
</dbReference>